<dbReference type="PROSITE" id="PS50005">
    <property type="entry name" value="TPR"/>
    <property type="match status" value="2"/>
</dbReference>
<evidence type="ECO:0000313" key="8">
    <source>
        <dbReference type="Proteomes" id="UP000009309"/>
    </source>
</evidence>
<keyword evidence="3" id="KW-0677">Repeat</keyword>
<keyword evidence="6" id="KW-0812">Transmembrane</keyword>
<keyword evidence="5" id="KW-0175">Coiled coil</keyword>
<dbReference type="PANTHER" id="PTHR45954:SF1">
    <property type="entry name" value="LD33695P"/>
    <property type="match status" value="1"/>
</dbReference>
<dbReference type="Pfam" id="PF13424">
    <property type="entry name" value="TPR_12"/>
    <property type="match status" value="2"/>
</dbReference>
<dbReference type="GO" id="GO:0003677">
    <property type="term" value="F:DNA binding"/>
    <property type="evidence" value="ECO:0007669"/>
    <property type="project" value="InterPro"/>
</dbReference>
<evidence type="ECO:0000256" key="1">
    <source>
        <dbReference type="ARBA" id="ARBA00004496"/>
    </source>
</evidence>
<evidence type="ECO:0000256" key="5">
    <source>
        <dbReference type="SAM" id="Coils"/>
    </source>
</evidence>
<dbReference type="AlphaFoldDB" id="I2GMM4"/>
<dbReference type="GO" id="GO:0006355">
    <property type="term" value="P:regulation of DNA-templated transcription"/>
    <property type="evidence" value="ECO:0007669"/>
    <property type="project" value="InterPro"/>
</dbReference>
<dbReference type="PANTHER" id="PTHR45954">
    <property type="entry name" value="LD33695P"/>
    <property type="match status" value="1"/>
</dbReference>
<dbReference type="GO" id="GO:0005938">
    <property type="term" value="C:cell cortex"/>
    <property type="evidence" value="ECO:0007669"/>
    <property type="project" value="TreeGrafter"/>
</dbReference>
<keyword evidence="2" id="KW-0963">Cytoplasm</keyword>
<evidence type="ECO:0000256" key="4">
    <source>
        <dbReference type="PROSITE-ProRule" id="PRU00339"/>
    </source>
</evidence>
<reference evidence="7 8" key="1">
    <citation type="journal article" date="2012" name="J. Bacteriol.">
        <title>Genome Sequence of the Filamentous Bacterium Fibrisoma limi BUZ 3T.</title>
        <authorList>
            <person name="Filippini M."/>
            <person name="Qi W."/>
            <person name="Jaenicke S."/>
            <person name="Goesmann A."/>
            <person name="Smits T.H."/>
            <person name="Bagheri H.C."/>
        </authorList>
    </citation>
    <scope>NUCLEOTIDE SEQUENCE [LARGE SCALE GENOMIC DNA]</scope>
    <source>
        <strain evidence="8">BUZ 3T</strain>
    </source>
</reference>
<gene>
    <name evidence="7" type="ORF">BN8_04391</name>
</gene>
<keyword evidence="4" id="KW-0802">TPR repeat</keyword>
<dbReference type="STRING" id="1185876.BN8_04391"/>
<evidence type="ECO:0000256" key="2">
    <source>
        <dbReference type="ARBA" id="ARBA00022490"/>
    </source>
</evidence>
<dbReference type="InterPro" id="IPR019734">
    <property type="entry name" value="TPR_rpt"/>
</dbReference>
<evidence type="ECO:0000256" key="6">
    <source>
        <dbReference type="SAM" id="Phobius"/>
    </source>
</evidence>
<dbReference type="InterPro" id="IPR052386">
    <property type="entry name" value="GPSM"/>
</dbReference>
<dbReference type="EMBL" id="CAIT01000009">
    <property type="protein sequence ID" value="CCH55152.1"/>
    <property type="molecule type" value="Genomic_DNA"/>
</dbReference>
<dbReference type="SUPFAM" id="SSF48452">
    <property type="entry name" value="TPR-like"/>
    <property type="match status" value="2"/>
</dbReference>
<comment type="caution">
    <text evidence="7">The sequence shown here is derived from an EMBL/GenBank/DDBJ whole genome shotgun (WGS) entry which is preliminary data.</text>
</comment>
<protein>
    <submittedName>
        <fullName evidence="7">TPR repeat-containing protein</fullName>
    </submittedName>
</protein>
<dbReference type="InterPro" id="IPR011990">
    <property type="entry name" value="TPR-like_helical_dom_sf"/>
</dbReference>
<evidence type="ECO:0000256" key="3">
    <source>
        <dbReference type="ARBA" id="ARBA00022737"/>
    </source>
</evidence>
<keyword evidence="6" id="KW-0472">Membrane</keyword>
<organism evidence="7 8">
    <name type="scientific">Fibrisoma limi BUZ 3</name>
    <dbReference type="NCBI Taxonomy" id="1185876"/>
    <lineage>
        <taxon>Bacteria</taxon>
        <taxon>Pseudomonadati</taxon>
        <taxon>Bacteroidota</taxon>
        <taxon>Cytophagia</taxon>
        <taxon>Cytophagales</taxon>
        <taxon>Spirosomataceae</taxon>
        <taxon>Fibrisoma</taxon>
    </lineage>
</organism>
<accession>I2GMM4</accession>
<dbReference type="Pfam" id="PF13181">
    <property type="entry name" value="TPR_8"/>
    <property type="match status" value="1"/>
</dbReference>
<dbReference type="GO" id="GO:0001965">
    <property type="term" value="F:G-protein alpha-subunit binding"/>
    <property type="evidence" value="ECO:0007669"/>
    <property type="project" value="TreeGrafter"/>
</dbReference>
<feature type="repeat" description="TPR" evidence="4">
    <location>
        <begin position="201"/>
        <end position="234"/>
    </location>
</feature>
<feature type="repeat" description="TPR" evidence="4">
    <location>
        <begin position="241"/>
        <end position="274"/>
    </location>
</feature>
<dbReference type="Gene3D" id="1.25.40.10">
    <property type="entry name" value="Tetratricopeptide repeat domain"/>
    <property type="match status" value="1"/>
</dbReference>
<dbReference type="SMART" id="SM00028">
    <property type="entry name" value="TPR"/>
    <property type="match status" value="6"/>
</dbReference>
<comment type="subcellular location">
    <subcellularLocation>
        <location evidence="1">Cytoplasm</location>
    </subcellularLocation>
</comment>
<name>I2GMM4_9BACT</name>
<keyword evidence="8" id="KW-1185">Reference proteome</keyword>
<dbReference type="InterPro" id="IPR016032">
    <property type="entry name" value="Sig_transdc_resp-reg_C-effctor"/>
</dbReference>
<proteinExistence type="predicted"/>
<feature type="coiled-coil region" evidence="5">
    <location>
        <begin position="384"/>
        <end position="418"/>
    </location>
</feature>
<dbReference type="SUPFAM" id="SSF46894">
    <property type="entry name" value="C-terminal effector domain of the bipartite response regulators"/>
    <property type="match status" value="1"/>
</dbReference>
<dbReference type="Proteomes" id="UP000009309">
    <property type="component" value="Unassembled WGS sequence"/>
</dbReference>
<sequence>MRPFCPIFSADPLLNKVPVSRWFILLVWLMQAMPGSAQATTAEPTVSRIEQLARQRPDSAYLLIKQALAKAAAENDRLTEGDYLQQLGLLFYHQGNYSQAINYLLQSQKIFRTANVPDRLARNLNELGTVYYYNRQSSLARKQFDEALAMYRQIRSQQGMARTYGNIGHLYEKKGDLSQAFHYQRLALANYQAIKDPVGLSKIYENLGSIYEDRALYDSARYYYQNALTMSDQSRDEIGRLEIVNNLGDLYRKTGRYRQALDIYDQVKKLAEQKGEKYQLNGAYRDLGKTYQLMNRHDSAYHYFELSHDLTDEIYATDNNRQIALLQTLYDVEQKDNEIARLSAEKRMNVILTVTAVLVLVLIGVLGAVIISRQRLKIRNEQALNQQNQEIFRTQNELMQVELTNKQLAEENLRYQLELKGKELTSHTLHLIQKNQVLEELKSDLNTILKDDKRDQRKQLKQLVQKIGQSFSQDKNWDDFRTTFDQVHPNFFSNLTRHFPDLTATDLRLIALLKMNMSSADIATMLAISPDSLRVSRYRLRKKLGLAEGESLSGYIQRFV</sequence>
<feature type="transmembrane region" description="Helical" evidence="6">
    <location>
        <begin position="350"/>
        <end position="371"/>
    </location>
</feature>
<dbReference type="eggNOG" id="COG0457">
    <property type="taxonomic scope" value="Bacteria"/>
</dbReference>
<dbReference type="RefSeq" id="WP_009283722.1">
    <property type="nucleotide sequence ID" value="NZ_CAIT01000009.1"/>
</dbReference>
<dbReference type="GO" id="GO:0005092">
    <property type="term" value="F:GDP-dissociation inhibitor activity"/>
    <property type="evidence" value="ECO:0007669"/>
    <property type="project" value="TreeGrafter"/>
</dbReference>
<keyword evidence="6" id="KW-1133">Transmembrane helix</keyword>
<evidence type="ECO:0000313" key="7">
    <source>
        <dbReference type="EMBL" id="CCH55152.1"/>
    </source>
</evidence>